<sequence>MFAAGSARRRPLPVVGAVPAPAPVPQRAGSRALLRGMAVVGALALAGSAATGSYTIRRGDTLSEIALRHGVSARSIMEANGLTDPHRVFAGRSLQIPAATGAPQGGTGASGGYTVQRGDTLSGIAARLGVDASALAAANGIADRNLVVAGRTLQVPGGAAAAAGAPAAPASTPSGLPARLRANPERLAYIPIFERWSATYGVPSDLLMAMTWLESGWQQGRVSSTGAVGVGQIMPATTAWMRDHIIREPLDATVVDDNIRMSARFLRWLLDRNGGDVRLALAGYYQGPGSVASRGLLPETERYVADIASLRARNF</sequence>
<proteinExistence type="predicted"/>
<dbReference type="AlphaFoldDB" id="A0A6J4ITD1"/>
<dbReference type="PANTHER" id="PTHR37423">
    <property type="entry name" value="SOLUBLE LYTIC MUREIN TRANSGLYCOSYLASE-RELATED"/>
    <property type="match status" value="1"/>
</dbReference>
<gene>
    <name evidence="2" type="ORF">AVDCRST_MAG20-2816</name>
</gene>
<reference evidence="2" key="1">
    <citation type="submission" date="2020-02" db="EMBL/GenBank/DDBJ databases">
        <authorList>
            <person name="Meier V. D."/>
        </authorList>
    </citation>
    <scope>NUCLEOTIDE SEQUENCE</scope>
    <source>
        <strain evidence="2">AVDCRST_MAG20</strain>
    </source>
</reference>
<dbReference type="Gene3D" id="3.10.350.10">
    <property type="entry name" value="LysM domain"/>
    <property type="match status" value="2"/>
</dbReference>
<name>A0A6J4ITD1_9ACTN</name>
<evidence type="ECO:0000313" key="2">
    <source>
        <dbReference type="EMBL" id="CAA9258761.1"/>
    </source>
</evidence>
<dbReference type="InterPro" id="IPR008258">
    <property type="entry name" value="Transglycosylase_SLT_dom_1"/>
</dbReference>
<dbReference type="InterPro" id="IPR018392">
    <property type="entry name" value="LysM"/>
</dbReference>
<dbReference type="EMBL" id="CADCSY010000120">
    <property type="protein sequence ID" value="CAA9258761.1"/>
    <property type="molecule type" value="Genomic_DNA"/>
</dbReference>
<dbReference type="PROSITE" id="PS51782">
    <property type="entry name" value="LYSM"/>
    <property type="match status" value="2"/>
</dbReference>
<accession>A0A6J4ITD1</accession>
<dbReference type="SUPFAM" id="SSF54106">
    <property type="entry name" value="LysM domain"/>
    <property type="match status" value="2"/>
</dbReference>
<dbReference type="Pfam" id="PF01464">
    <property type="entry name" value="SLT"/>
    <property type="match status" value="1"/>
</dbReference>
<protein>
    <submittedName>
        <fullName evidence="2">CBM50 / GH23</fullName>
    </submittedName>
</protein>
<dbReference type="PANTHER" id="PTHR37423:SF2">
    <property type="entry name" value="MEMBRANE-BOUND LYTIC MUREIN TRANSGLYCOSYLASE C"/>
    <property type="match status" value="1"/>
</dbReference>
<feature type="domain" description="LysM" evidence="1">
    <location>
        <begin position="111"/>
        <end position="155"/>
    </location>
</feature>
<dbReference type="InterPro" id="IPR036779">
    <property type="entry name" value="LysM_dom_sf"/>
</dbReference>
<dbReference type="SMART" id="SM00257">
    <property type="entry name" value="LysM"/>
    <property type="match status" value="2"/>
</dbReference>
<organism evidence="2">
    <name type="scientific">uncultured Acidimicrobiales bacterium</name>
    <dbReference type="NCBI Taxonomy" id="310071"/>
    <lineage>
        <taxon>Bacteria</taxon>
        <taxon>Bacillati</taxon>
        <taxon>Actinomycetota</taxon>
        <taxon>Acidimicrobiia</taxon>
        <taxon>Acidimicrobiales</taxon>
        <taxon>environmental samples</taxon>
    </lineage>
</organism>
<dbReference type="InterPro" id="IPR023346">
    <property type="entry name" value="Lysozyme-like_dom_sf"/>
</dbReference>
<dbReference type="Pfam" id="PF01476">
    <property type="entry name" value="LysM"/>
    <property type="match status" value="2"/>
</dbReference>
<dbReference type="SUPFAM" id="SSF53955">
    <property type="entry name" value="Lysozyme-like"/>
    <property type="match status" value="1"/>
</dbReference>
<evidence type="ECO:0000259" key="1">
    <source>
        <dbReference type="PROSITE" id="PS51782"/>
    </source>
</evidence>
<dbReference type="CDD" id="cd00254">
    <property type="entry name" value="LT-like"/>
    <property type="match status" value="1"/>
</dbReference>
<dbReference type="Gene3D" id="1.10.530.10">
    <property type="match status" value="1"/>
</dbReference>
<dbReference type="CDD" id="cd00118">
    <property type="entry name" value="LysM"/>
    <property type="match status" value="2"/>
</dbReference>
<feature type="domain" description="LysM" evidence="1">
    <location>
        <begin position="52"/>
        <end position="96"/>
    </location>
</feature>